<name>A0ACA9QBS0_9GLOM</name>
<organism evidence="1 2">
    <name type="scientific">Racocetra persica</name>
    <dbReference type="NCBI Taxonomy" id="160502"/>
    <lineage>
        <taxon>Eukaryota</taxon>
        <taxon>Fungi</taxon>
        <taxon>Fungi incertae sedis</taxon>
        <taxon>Mucoromycota</taxon>
        <taxon>Glomeromycotina</taxon>
        <taxon>Glomeromycetes</taxon>
        <taxon>Diversisporales</taxon>
        <taxon>Gigasporaceae</taxon>
        <taxon>Racocetra</taxon>
    </lineage>
</organism>
<dbReference type="EMBL" id="CAJVQC010029607">
    <property type="protein sequence ID" value="CAG8743090.1"/>
    <property type="molecule type" value="Genomic_DNA"/>
</dbReference>
<proteinExistence type="predicted"/>
<evidence type="ECO:0000313" key="1">
    <source>
        <dbReference type="EMBL" id="CAG8743090.1"/>
    </source>
</evidence>
<accession>A0ACA9QBS0</accession>
<comment type="caution">
    <text evidence="1">The sequence shown here is derived from an EMBL/GenBank/DDBJ whole genome shotgun (WGS) entry which is preliminary data.</text>
</comment>
<keyword evidence="2" id="KW-1185">Reference proteome</keyword>
<dbReference type="Proteomes" id="UP000789920">
    <property type="component" value="Unassembled WGS sequence"/>
</dbReference>
<gene>
    <name evidence="1" type="ORF">RPERSI_LOCUS13360</name>
</gene>
<reference evidence="1" key="1">
    <citation type="submission" date="2021-06" db="EMBL/GenBank/DDBJ databases">
        <authorList>
            <person name="Kallberg Y."/>
            <person name="Tangrot J."/>
            <person name="Rosling A."/>
        </authorList>
    </citation>
    <scope>NUCLEOTIDE SEQUENCE</scope>
    <source>
        <strain evidence="1">MA461A</strain>
    </source>
</reference>
<sequence>MGGIPRFVLEKANDQAQQDKLQNAIVRENENDDDISHKLIHISTNLPEENDID</sequence>
<evidence type="ECO:0000313" key="2">
    <source>
        <dbReference type="Proteomes" id="UP000789920"/>
    </source>
</evidence>
<protein>
    <submittedName>
        <fullName evidence="1">27973_t:CDS:1</fullName>
    </submittedName>
</protein>